<dbReference type="Proteomes" id="UP000030170">
    <property type="component" value="Unassembled WGS sequence"/>
</dbReference>
<sequence length="152" mass="17355">MMTMFFEFEADFVESLRCIPMAVRCKLDTCGIKLKLAQWHQFSQAERLALVELPCVTADEVQHYREQLQAWVVHYTGDRPSELAIAAIPPWLDVSAVPESVQQQAGCWGVVITQKKWAGLSALQRFALIKLAQSKHEHQNLLPALREFHLLL</sequence>
<evidence type="ECO:0000313" key="1">
    <source>
        <dbReference type="EMBL" id="KGF73734.1"/>
    </source>
</evidence>
<protein>
    <recommendedName>
        <fullName evidence="3">Nitrate reductase associated protein</fullName>
    </recommendedName>
</protein>
<dbReference type="NCBIfam" id="TIGR02664">
    <property type="entry name" value="nitr_red_assoc"/>
    <property type="match status" value="1"/>
</dbReference>
<dbReference type="STRING" id="1497020.DO97_13090"/>
<comment type="caution">
    <text evidence="1">The sequence shown here is derived from an EMBL/GenBank/DDBJ whole genome shotgun (WGS) entry which is preliminary data.</text>
</comment>
<dbReference type="Pfam" id="PF09655">
    <property type="entry name" value="Nitr_red_assoc"/>
    <property type="match status" value="1"/>
</dbReference>
<dbReference type="OrthoDB" id="7263223at2"/>
<evidence type="ECO:0008006" key="3">
    <source>
        <dbReference type="Google" id="ProtNLM"/>
    </source>
</evidence>
<proteinExistence type="predicted"/>
<gene>
    <name evidence="1" type="ORF">DO97_13090</name>
</gene>
<accession>A0A098TN61</accession>
<dbReference type="AlphaFoldDB" id="A0A098TN61"/>
<organism evidence="1 2">
    <name type="scientific">Neosynechococcus sphagnicola sy1</name>
    <dbReference type="NCBI Taxonomy" id="1497020"/>
    <lineage>
        <taxon>Bacteria</taxon>
        <taxon>Bacillati</taxon>
        <taxon>Cyanobacteriota</taxon>
        <taxon>Cyanophyceae</taxon>
        <taxon>Neosynechococcales</taxon>
        <taxon>Neosynechococcaceae</taxon>
        <taxon>Neosynechococcus</taxon>
    </lineage>
</organism>
<keyword evidence="2" id="KW-1185">Reference proteome</keyword>
<dbReference type="InterPro" id="IPR013481">
    <property type="entry name" value="NarM"/>
</dbReference>
<dbReference type="EMBL" id="JJML01000004">
    <property type="protein sequence ID" value="KGF73734.1"/>
    <property type="molecule type" value="Genomic_DNA"/>
</dbReference>
<reference evidence="1 2" key="1">
    <citation type="journal article" date="2014" name="Mol. Ecol.">
        <title>Evolution of Synechococcus.</title>
        <authorList>
            <person name="Dvorak P."/>
            <person name="Casamatta D."/>
            <person name="Hasler P."/>
            <person name="Poulickova A."/>
            <person name="Ondrej V."/>
            <person name="Sanges R."/>
        </authorList>
    </citation>
    <scope>NUCLEOTIDE SEQUENCE [LARGE SCALE GENOMIC DNA]</scope>
    <source>
        <strain evidence="1 2">CAUP A 1101</strain>
    </source>
</reference>
<name>A0A098TN61_9CYAN</name>
<dbReference type="RefSeq" id="WP_072016328.1">
    <property type="nucleotide sequence ID" value="NZ_JJML01000004.1"/>
</dbReference>
<evidence type="ECO:0000313" key="2">
    <source>
        <dbReference type="Proteomes" id="UP000030170"/>
    </source>
</evidence>